<name>A0ABT9YL10_9BACI</name>
<dbReference type="Gene3D" id="3.30.1490.300">
    <property type="match status" value="1"/>
</dbReference>
<reference evidence="2 3" key="1">
    <citation type="submission" date="2023-07" db="EMBL/GenBank/DDBJ databases">
        <title>Genomic Encyclopedia of Type Strains, Phase IV (KMG-IV): sequencing the most valuable type-strain genomes for metagenomic binning, comparative biology and taxonomic classification.</title>
        <authorList>
            <person name="Goeker M."/>
        </authorList>
    </citation>
    <scope>NUCLEOTIDE SEQUENCE [LARGE SCALE GENOMIC DNA]</scope>
    <source>
        <strain evidence="2 3">DSM 19154</strain>
    </source>
</reference>
<feature type="domain" description="SHS2" evidence="1">
    <location>
        <begin position="8"/>
        <end position="205"/>
    </location>
</feature>
<dbReference type="CDD" id="cd24004">
    <property type="entry name" value="ASKHA_NBD_PilM-like"/>
    <property type="match status" value="1"/>
</dbReference>
<dbReference type="InterPro" id="IPR003494">
    <property type="entry name" value="SHS2_FtsA"/>
</dbReference>
<dbReference type="GO" id="GO:0051301">
    <property type="term" value="P:cell division"/>
    <property type="evidence" value="ECO:0007669"/>
    <property type="project" value="UniProtKB-KW"/>
</dbReference>
<keyword evidence="2" id="KW-0132">Cell division</keyword>
<dbReference type="PANTHER" id="PTHR32432:SF3">
    <property type="entry name" value="ETHANOLAMINE UTILIZATION PROTEIN EUTJ"/>
    <property type="match status" value="1"/>
</dbReference>
<proteinExistence type="predicted"/>
<dbReference type="SMART" id="SM00842">
    <property type="entry name" value="FtsA"/>
    <property type="match status" value="1"/>
</dbReference>
<dbReference type="Pfam" id="PF14450">
    <property type="entry name" value="FtsA"/>
    <property type="match status" value="1"/>
</dbReference>
<organism evidence="2 3">
    <name type="scientific">Alkalicoccobacillus murimartini</name>
    <dbReference type="NCBI Taxonomy" id="171685"/>
    <lineage>
        <taxon>Bacteria</taxon>
        <taxon>Bacillati</taxon>
        <taxon>Bacillota</taxon>
        <taxon>Bacilli</taxon>
        <taxon>Bacillales</taxon>
        <taxon>Bacillaceae</taxon>
        <taxon>Alkalicoccobacillus</taxon>
    </lineage>
</organism>
<dbReference type="RefSeq" id="WP_306983986.1">
    <property type="nucleotide sequence ID" value="NZ_JAUSUA010000004.1"/>
</dbReference>
<protein>
    <submittedName>
        <fullName evidence="2">Cell division ATPase FtsA</fullName>
    </submittedName>
</protein>
<comment type="caution">
    <text evidence="2">The sequence shown here is derived from an EMBL/GenBank/DDBJ whole genome shotgun (WGS) entry which is preliminary data.</text>
</comment>
<dbReference type="InterPro" id="IPR043129">
    <property type="entry name" value="ATPase_NBD"/>
</dbReference>
<evidence type="ECO:0000313" key="2">
    <source>
        <dbReference type="EMBL" id="MDQ0208155.1"/>
    </source>
</evidence>
<evidence type="ECO:0000259" key="1">
    <source>
        <dbReference type="SMART" id="SM00842"/>
    </source>
</evidence>
<dbReference type="Proteomes" id="UP001225034">
    <property type="component" value="Unassembled WGS sequence"/>
</dbReference>
<dbReference type="Gene3D" id="3.30.420.40">
    <property type="match status" value="2"/>
</dbReference>
<gene>
    <name evidence="2" type="ORF">J2S05_002964</name>
</gene>
<dbReference type="SUPFAM" id="SSF53067">
    <property type="entry name" value="Actin-like ATPase domain"/>
    <property type="match status" value="2"/>
</dbReference>
<sequence>MELDSPTLFALDIGTRSVVGLLLRQRGTQHELIDIEIMEHEERSMLDGQIHNIPAVASVIKAVKNKLEERHYPLEKACVAAAGRSLLTKRATYSVRLDEQLLHTREDLLNLELSAVGQAQYQLSLESDDTSASRYDCVGYSVLEYRLDGTPIGSLLQQNGKEAEIEIIATFLPKVVVESLLQALHQVGLQLEALTLEPIAAIDVLIPASMRRLNVALVDIGAGTSDIALTANGSVQAYGMVPTAGDEITEALSDHYLLDFPEAEKIKRQSLETDKISMTDILGLTTDYTSSELFEPITPSIQHLAHTIANEILELNGKPPKAVMLVGGGSQTPMLPQMLAKALQLPPERVAVRGIDAIQNFIALDPDLMGPELVTPVGIAIAAKQNPIHYVSVQVNDRTLRLFDAKELTIGDAFVSAGIDVVKQYGKPGFAIVVKVNGNLVSIPGHPGKAPTICKNGQPALISDLIKEGDQLTIKKGEDGTPPIATIGDVIEQSAVFTCQVNEHLYELTAEIRRNGQRADLNQQLIDRDEIIIGTNYSLRDILLKNKFNTEWFKPTKIKVDGQDQSILHRKTKLLVNGRAVHLDHAIKQGDHITVDHPDKGDPSITADDVRHHLGNTQQSIEILFNSERLRLNKNTTELYRSSEKMSAETAVNHDDSIVTQSEDLTPFVIQDLFAVTDIQIPTGPNQTFSLTCNQQTAEFTAVINHGDTIELSFSRLK</sequence>
<dbReference type="EMBL" id="JAUSUA010000004">
    <property type="protein sequence ID" value="MDQ0208155.1"/>
    <property type="molecule type" value="Genomic_DNA"/>
</dbReference>
<accession>A0ABT9YL10</accession>
<keyword evidence="2" id="KW-0131">Cell cycle</keyword>
<dbReference type="PANTHER" id="PTHR32432">
    <property type="entry name" value="CELL DIVISION PROTEIN FTSA-RELATED"/>
    <property type="match status" value="1"/>
</dbReference>
<keyword evidence="3" id="KW-1185">Reference proteome</keyword>
<dbReference type="InterPro" id="IPR050696">
    <property type="entry name" value="FtsA/MreB"/>
</dbReference>
<evidence type="ECO:0000313" key="3">
    <source>
        <dbReference type="Proteomes" id="UP001225034"/>
    </source>
</evidence>